<keyword evidence="1" id="KW-1133">Transmembrane helix</keyword>
<reference evidence="2" key="2">
    <citation type="submission" date="2015-03" db="EMBL/GenBank/DDBJ databases">
        <authorList>
            <person name="Chow C.-E.T."/>
            <person name="Winget D.M."/>
            <person name="White R.A.III."/>
            <person name="Hallam S.J."/>
            <person name="Suttle C.A."/>
        </authorList>
    </citation>
    <scope>NUCLEOTIDE SEQUENCE</scope>
    <source>
        <strain evidence="2">Anoxic3_5</strain>
    </source>
</reference>
<name>A0A0F7L0Y5_9VIRU</name>
<evidence type="ECO:0000256" key="1">
    <source>
        <dbReference type="SAM" id="Phobius"/>
    </source>
</evidence>
<keyword evidence="1" id="KW-0812">Transmembrane</keyword>
<accession>A0A0F7L0Y5</accession>
<organism evidence="2">
    <name type="scientific">uncultured marine virus</name>
    <dbReference type="NCBI Taxonomy" id="186617"/>
    <lineage>
        <taxon>Viruses</taxon>
        <taxon>environmental samples</taxon>
    </lineage>
</organism>
<keyword evidence="1" id="KW-0472">Membrane</keyword>
<proteinExistence type="predicted"/>
<protein>
    <submittedName>
        <fullName evidence="2">Uncharacterized protein</fullName>
    </submittedName>
</protein>
<dbReference type="EMBL" id="KR029580">
    <property type="protein sequence ID" value="AKH46209.1"/>
    <property type="molecule type" value="Genomic_DNA"/>
</dbReference>
<evidence type="ECO:0000313" key="2">
    <source>
        <dbReference type="EMBL" id="AKH46209.1"/>
    </source>
</evidence>
<feature type="transmembrane region" description="Helical" evidence="1">
    <location>
        <begin position="12"/>
        <end position="37"/>
    </location>
</feature>
<reference evidence="2" key="1">
    <citation type="journal article" date="2015" name="Front. Microbiol.">
        <title>Combining genomic sequencing methods to explore viral diversity and reveal potential virus-host interactions.</title>
        <authorList>
            <person name="Chow C.E."/>
            <person name="Winget D.M."/>
            <person name="White R.A.III."/>
            <person name="Hallam S.J."/>
            <person name="Suttle C.A."/>
        </authorList>
    </citation>
    <scope>NUCLEOTIDE SEQUENCE</scope>
    <source>
        <strain evidence="2">Anoxic3_5</strain>
    </source>
</reference>
<sequence length="54" mass="6055">MPNIFYITSNFAIIVLGITSFYCLKCAAVYFIAVIAVNTLKSFACFYTHSFQST</sequence>